<comment type="caution">
    <text evidence="1">The sequence shown here is derived from an EMBL/GenBank/DDBJ whole genome shotgun (WGS) entry which is preliminary data.</text>
</comment>
<protein>
    <submittedName>
        <fullName evidence="1">Uncharacterized protein</fullName>
    </submittedName>
</protein>
<reference evidence="1" key="1">
    <citation type="submission" date="2023-06" db="EMBL/GenBank/DDBJ databases">
        <authorList>
            <person name="Delattre M."/>
        </authorList>
    </citation>
    <scope>NUCLEOTIDE SEQUENCE</scope>
    <source>
        <strain evidence="1">AF72</strain>
    </source>
</reference>
<evidence type="ECO:0000313" key="2">
    <source>
        <dbReference type="Proteomes" id="UP001177023"/>
    </source>
</evidence>
<dbReference type="AlphaFoldDB" id="A0AA36D957"/>
<proteinExistence type="predicted"/>
<sequence>MQLAMANLPYEIPHIANIPLWISVDLSTKKLEFERKRKGVLESLGFVRFDPARLLYLPRYQAHGIHFVLRLTIALNEFPYNANVDWDLPVLLTLGDRRLYLQHAVNGYTKVYTSVPIKNPEYFCVAVTFFSKDYRLHYKIWSDDLDLFYDGVRPNRWHPRTTTYTYPPEMKAELEPIVLEYDKKRELRSNGWKPLRKIKSAIDGVDEDVYEKIDPSDYDQY</sequence>
<keyword evidence="2" id="KW-1185">Reference proteome</keyword>
<dbReference type="Proteomes" id="UP001177023">
    <property type="component" value="Unassembled WGS sequence"/>
</dbReference>
<dbReference type="EMBL" id="CATQJA010002664">
    <property type="protein sequence ID" value="CAJ0582042.1"/>
    <property type="molecule type" value="Genomic_DNA"/>
</dbReference>
<gene>
    <name evidence="1" type="ORF">MSPICULIGERA_LOCUS20185</name>
</gene>
<feature type="non-terminal residue" evidence="1">
    <location>
        <position position="221"/>
    </location>
</feature>
<accession>A0AA36D957</accession>
<evidence type="ECO:0000313" key="1">
    <source>
        <dbReference type="EMBL" id="CAJ0582042.1"/>
    </source>
</evidence>
<organism evidence="1 2">
    <name type="scientific">Mesorhabditis spiculigera</name>
    <dbReference type="NCBI Taxonomy" id="96644"/>
    <lineage>
        <taxon>Eukaryota</taxon>
        <taxon>Metazoa</taxon>
        <taxon>Ecdysozoa</taxon>
        <taxon>Nematoda</taxon>
        <taxon>Chromadorea</taxon>
        <taxon>Rhabditida</taxon>
        <taxon>Rhabditina</taxon>
        <taxon>Rhabditomorpha</taxon>
        <taxon>Rhabditoidea</taxon>
        <taxon>Rhabditidae</taxon>
        <taxon>Mesorhabditinae</taxon>
        <taxon>Mesorhabditis</taxon>
    </lineage>
</organism>
<name>A0AA36D957_9BILA</name>